<comment type="caution">
    <text evidence="10">The sequence shown here is derived from an EMBL/GenBank/DDBJ whole genome shotgun (WGS) entry which is preliminary data.</text>
</comment>
<dbReference type="Gene3D" id="2.60.40.1120">
    <property type="entry name" value="Carboxypeptidase-like, regulatory domain"/>
    <property type="match status" value="1"/>
</dbReference>
<dbReference type="Pfam" id="PF13715">
    <property type="entry name" value="CarbopepD_reg_2"/>
    <property type="match status" value="1"/>
</dbReference>
<evidence type="ECO:0000256" key="1">
    <source>
        <dbReference type="ARBA" id="ARBA00004571"/>
    </source>
</evidence>
<keyword evidence="4 7" id="KW-0812">Transmembrane</keyword>
<dbReference type="NCBIfam" id="TIGR04057">
    <property type="entry name" value="SusC_RagA_signa"/>
    <property type="match status" value="1"/>
</dbReference>
<dbReference type="Proteomes" id="UP000256429">
    <property type="component" value="Unassembled WGS sequence"/>
</dbReference>
<dbReference type="AlphaFoldDB" id="A0A3D9RKQ3"/>
<accession>A0A3D9RKQ3</accession>
<dbReference type="OrthoDB" id="9768177at2"/>
<dbReference type="Pfam" id="PF07715">
    <property type="entry name" value="Plug"/>
    <property type="match status" value="1"/>
</dbReference>
<evidence type="ECO:0000313" key="11">
    <source>
        <dbReference type="Proteomes" id="UP000256429"/>
    </source>
</evidence>
<keyword evidence="3 7" id="KW-1134">Transmembrane beta strand</keyword>
<dbReference type="InterPro" id="IPR012910">
    <property type="entry name" value="Plug_dom"/>
</dbReference>
<evidence type="ECO:0000256" key="2">
    <source>
        <dbReference type="ARBA" id="ARBA00022448"/>
    </source>
</evidence>
<name>A0A3D9RKQ3_9FLAO</name>
<dbReference type="GO" id="GO:0009279">
    <property type="term" value="C:cell outer membrane"/>
    <property type="evidence" value="ECO:0007669"/>
    <property type="project" value="UniProtKB-SubCell"/>
</dbReference>
<dbReference type="RefSeq" id="WP_115880897.1">
    <property type="nucleotide sequence ID" value="NZ_QTTQ01000011.1"/>
</dbReference>
<dbReference type="InterPro" id="IPR008969">
    <property type="entry name" value="CarboxyPept-like_regulatory"/>
</dbReference>
<comment type="subcellular location">
    <subcellularLocation>
        <location evidence="1 7">Cell outer membrane</location>
        <topology evidence="1 7">Multi-pass membrane protein</topology>
    </subcellularLocation>
</comment>
<dbReference type="InterPro" id="IPR023997">
    <property type="entry name" value="TonB-dep_OMP_SusC/RagA_CS"/>
</dbReference>
<dbReference type="Gene3D" id="2.40.170.20">
    <property type="entry name" value="TonB-dependent receptor, beta-barrel domain"/>
    <property type="match status" value="1"/>
</dbReference>
<dbReference type="NCBIfam" id="TIGR04056">
    <property type="entry name" value="OMP_RagA_SusC"/>
    <property type="match status" value="1"/>
</dbReference>
<dbReference type="InterPro" id="IPR037066">
    <property type="entry name" value="Plug_dom_sf"/>
</dbReference>
<keyword evidence="8" id="KW-0732">Signal</keyword>
<evidence type="ECO:0000256" key="6">
    <source>
        <dbReference type="ARBA" id="ARBA00023237"/>
    </source>
</evidence>
<evidence type="ECO:0000256" key="5">
    <source>
        <dbReference type="ARBA" id="ARBA00023136"/>
    </source>
</evidence>
<keyword evidence="6 7" id="KW-0998">Cell outer membrane</keyword>
<evidence type="ECO:0000256" key="8">
    <source>
        <dbReference type="SAM" id="SignalP"/>
    </source>
</evidence>
<dbReference type="InterPro" id="IPR039426">
    <property type="entry name" value="TonB-dep_rcpt-like"/>
</dbReference>
<dbReference type="PROSITE" id="PS52016">
    <property type="entry name" value="TONB_DEPENDENT_REC_3"/>
    <property type="match status" value="1"/>
</dbReference>
<dbReference type="SUPFAM" id="SSF49464">
    <property type="entry name" value="Carboxypeptidase regulatory domain-like"/>
    <property type="match status" value="1"/>
</dbReference>
<reference evidence="10 11" key="1">
    <citation type="submission" date="2018-08" db="EMBL/GenBank/DDBJ databases">
        <title>Genomic Encyclopedia of Type Strains, Phase III (KMG-III): the genomes of soil and plant-associated and newly described type strains.</title>
        <authorList>
            <person name="Whitman W."/>
        </authorList>
    </citation>
    <scope>NUCLEOTIDE SEQUENCE [LARGE SCALE GENOMIC DNA]</scope>
    <source>
        <strain evidence="10 11">325-5</strain>
    </source>
</reference>
<evidence type="ECO:0000256" key="4">
    <source>
        <dbReference type="ARBA" id="ARBA00022692"/>
    </source>
</evidence>
<proteinExistence type="inferred from homology"/>
<keyword evidence="11" id="KW-1185">Reference proteome</keyword>
<evidence type="ECO:0000256" key="3">
    <source>
        <dbReference type="ARBA" id="ARBA00022452"/>
    </source>
</evidence>
<evidence type="ECO:0000259" key="9">
    <source>
        <dbReference type="Pfam" id="PF07715"/>
    </source>
</evidence>
<dbReference type="InterPro" id="IPR036942">
    <property type="entry name" value="Beta-barrel_TonB_sf"/>
</dbReference>
<dbReference type="Gene3D" id="2.170.130.10">
    <property type="entry name" value="TonB-dependent receptor, plug domain"/>
    <property type="match status" value="1"/>
</dbReference>
<dbReference type="SUPFAM" id="SSF56935">
    <property type="entry name" value="Porins"/>
    <property type="match status" value="1"/>
</dbReference>
<organism evidence="10 11">
    <name type="scientific">Lutibacter oceani</name>
    <dbReference type="NCBI Taxonomy" id="1853311"/>
    <lineage>
        <taxon>Bacteria</taxon>
        <taxon>Pseudomonadati</taxon>
        <taxon>Bacteroidota</taxon>
        <taxon>Flavobacteriia</taxon>
        <taxon>Flavobacteriales</taxon>
        <taxon>Flavobacteriaceae</taxon>
        <taxon>Lutibacter</taxon>
    </lineage>
</organism>
<dbReference type="EMBL" id="QTTQ01000011">
    <property type="protein sequence ID" value="REE80449.1"/>
    <property type="molecule type" value="Genomic_DNA"/>
</dbReference>
<protein>
    <submittedName>
        <fullName evidence="10">TonB-linked SusC/RagA family outer membrane protein</fullName>
    </submittedName>
</protein>
<dbReference type="InterPro" id="IPR023996">
    <property type="entry name" value="TonB-dep_OMP_SusC/RagA"/>
</dbReference>
<evidence type="ECO:0000313" key="10">
    <source>
        <dbReference type="EMBL" id="REE80449.1"/>
    </source>
</evidence>
<keyword evidence="5 7" id="KW-0472">Membrane</keyword>
<evidence type="ECO:0000256" key="7">
    <source>
        <dbReference type="PROSITE-ProRule" id="PRU01360"/>
    </source>
</evidence>
<feature type="signal peptide" evidence="8">
    <location>
        <begin position="1"/>
        <end position="22"/>
    </location>
</feature>
<gene>
    <name evidence="10" type="ORF">BX611_2091</name>
</gene>
<comment type="similarity">
    <text evidence="7">Belongs to the TonB-dependent receptor family.</text>
</comment>
<sequence>MIQKILKLFFWVCILGFYNVQAQTVSGTITDAMDGSSLPGVNIVVKGTSIGASSDFDGNYSIEITNTDAVLQFSYLGYATKEVAVNGKTVINVSLNQSAESLSEVVVTALGITREKKSLGYSVSEVDGSSVSLAKETNVVNSLSGKVAGVVITQSASGPAGGTRVVIRGNNSITGNNQPLYVVDGVPIDNSGIGSANGANTSEYSRSDLGTGISDINSDDIESMSVLKGPNAAALYGSRASNGVILITTKKGSTQNGLGVSLSTNISFQNPLLLPDYQNEYGSGKDGVFGVDLNEVKGNGSWGPKFDGSQQLYYNGETRSYVAQPNNVKNFFETGSNLVNTLAISKSNENSSLRFSYSNSSIESILPNSNVDRNNFNLRGYSKLTDKFSIDAKVTYFLQDAKNRPSQGTEGVMAYVYGLNRNIDINDLKTYQNLAEGYGVIAATNSGGNPYWILNNDKNEDSRSRFTGFAKAQYDFSDSFKAFVRVGTDAVSHDTESYNAVGHHFFPAGRISYTTNDRTETNYDFLLMYNKDINEDFNLAANFGGNALHSTVKGSLIAGSDFKIPGKYFIDNTDPLKLNIDQSDLIEKKVNSLYGSASLAYKGMAYLDVTGRNDWSSALSSENRSYFYKSASLSLLLNNMFEFEGSKINLAKLRFSYANVGNDTDPQQIVNLYNVASNGYLGNITVSRPNIKFSESLKPEDVTSTEIGFEIKAFQNRLFADFTYYSIASKDLIFDVPVDPATGYSYFRENVGEISNKGFELMIGGTPIKNENLEWNVALNLSQNKNELVSLIDGQDYFEFSSTNGGVIDVRAQVGEGFGDIYGTTWQTTEDTGEILLTATGRPQASSERVKLGNYQPDMVGGLTNTFNYKDFALNFLVDFRIGGEVYSGTDASLDASGVSKRSLEFREGGVTVDGVWDNEGVLTANTTNISAQDYWGAVSGIASEYIYEQTNVRLREVSVSYNFPKTILEDTFIKNASVSLTGRNLFFFYKKSDNFDPETSYSTSNFAQGVLFYNLPTTRSLGVSLNVKF</sequence>
<keyword evidence="2 7" id="KW-0813">Transport</keyword>
<feature type="chain" id="PRO_5017710397" evidence="8">
    <location>
        <begin position="23"/>
        <end position="1030"/>
    </location>
</feature>
<feature type="domain" description="TonB-dependent receptor plug" evidence="9">
    <location>
        <begin position="116"/>
        <end position="244"/>
    </location>
</feature>